<evidence type="ECO:0000256" key="2">
    <source>
        <dbReference type="SAM" id="MobiDB-lite"/>
    </source>
</evidence>
<evidence type="ECO:0000256" key="1">
    <source>
        <dbReference type="ARBA" id="ARBA00022729"/>
    </source>
</evidence>
<proteinExistence type="predicted"/>
<feature type="compositionally biased region" description="Polar residues" evidence="2">
    <location>
        <begin position="749"/>
        <end position="759"/>
    </location>
</feature>
<gene>
    <name evidence="4" type="ORF">WISP_72202</name>
</gene>
<feature type="compositionally biased region" description="Basic and acidic residues" evidence="2">
    <location>
        <begin position="792"/>
        <end position="810"/>
    </location>
</feature>
<evidence type="ECO:0000313" key="4">
    <source>
        <dbReference type="EMBL" id="KAJ7416298.1"/>
    </source>
</evidence>
<dbReference type="InterPro" id="IPR052387">
    <property type="entry name" value="Fibrocystin"/>
</dbReference>
<comment type="caution">
    <text evidence="4">The sequence shown here is derived from an EMBL/GenBank/DDBJ whole genome shotgun (WGS) entry which is preliminary data.</text>
</comment>
<feature type="transmembrane region" description="Helical" evidence="3">
    <location>
        <begin position="499"/>
        <end position="520"/>
    </location>
</feature>
<keyword evidence="5" id="KW-1185">Reference proteome</keyword>
<keyword evidence="3" id="KW-0812">Transmembrane</keyword>
<reference evidence="4" key="1">
    <citation type="submission" date="2019-10" db="EMBL/GenBank/DDBJ databases">
        <authorList>
            <person name="Soares A.E.R."/>
            <person name="Aleixo A."/>
            <person name="Schneider P."/>
            <person name="Miyaki C.Y."/>
            <person name="Schneider M.P."/>
            <person name="Mello C."/>
            <person name="Vasconcelos A.T.R."/>
        </authorList>
    </citation>
    <scope>NUCLEOTIDE SEQUENCE</scope>
    <source>
        <tissue evidence="4">Muscle</tissue>
    </source>
</reference>
<name>A0ABQ9D724_9PASS</name>
<dbReference type="PANTHER" id="PTHR46769">
    <property type="entry name" value="POLYCYSTIC KIDNEY AND HEPATIC DISEASE 1 (AUTOSOMAL RECESSIVE)-LIKE 1"/>
    <property type="match status" value="1"/>
</dbReference>
<evidence type="ECO:0000313" key="5">
    <source>
        <dbReference type="Proteomes" id="UP001145742"/>
    </source>
</evidence>
<organism evidence="4 5">
    <name type="scientific">Willisornis vidua</name>
    <name type="common">Xingu scale-backed antbird</name>
    <dbReference type="NCBI Taxonomy" id="1566151"/>
    <lineage>
        <taxon>Eukaryota</taxon>
        <taxon>Metazoa</taxon>
        <taxon>Chordata</taxon>
        <taxon>Craniata</taxon>
        <taxon>Vertebrata</taxon>
        <taxon>Euteleostomi</taxon>
        <taxon>Archelosauria</taxon>
        <taxon>Archosauria</taxon>
        <taxon>Dinosauria</taxon>
        <taxon>Saurischia</taxon>
        <taxon>Theropoda</taxon>
        <taxon>Coelurosauria</taxon>
        <taxon>Aves</taxon>
        <taxon>Neognathae</taxon>
        <taxon>Neoaves</taxon>
        <taxon>Telluraves</taxon>
        <taxon>Australaves</taxon>
        <taxon>Passeriformes</taxon>
        <taxon>Thamnophilidae</taxon>
        <taxon>Willisornis</taxon>
    </lineage>
</organism>
<keyword evidence="3" id="KW-0472">Membrane</keyword>
<protein>
    <submittedName>
        <fullName evidence="4">Uncharacterized protein</fullName>
    </submittedName>
</protein>
<sequence>MSLYGSTRVWMLELPSHSCCIKRTAPSPGIYRDDSKCIFKPSVQGYFCKQTDHAVVILESLDSSVDSQRLFPVVTMTGNFMDTFSDVTSHTRCYPAEHHSTFFSVLPSTKLTTICFPDLAPLAFSLYLLSGQNTTRLPMAIFYNEPLSLRVFIQGKYISPTPSSFSLDERAGANYFSFEDNLLYVLLYEKEPVEIVAGLSLLVAFTVTEAVGKGDEATIISQLAHLLEVGHDQVRVVHRVLGGESMLKVISANTNKKKYHCPNMAFCTAFQSRYGTQEVGRQPVSTRALQPPDAAGSSRLLIIELGDPPGHPTNEFTSDSLRILARTIINSHQTGDLQRGLGLPVDTLMVTQSALLSSAECNSRNGSRQHSETCLYVRPDKISVQVQPSDGEIEKQLPVQPKIIFLDRKGQRVDKLGPPSEPWVVSAHLKGSSEAVLKGLTQVQVIDGCAKFSNLAVSSTGTNWRLVFTVTSPPGATFTVMSQPFTIFPVPMAVKASTILVVILSSAASAFTIVLAFCWFKKSKTKNIPAEPGTWTHGWVTCSGGVNAHKCLVHQLVKGLEHKEWLRELVGLSMEKRRLKRNLLIVSKSLTGGRSHMRVVPSPVNLVLDTSRDGAATASLGNLGQDLTTLTGNNFFLTSNLNISIFSLKFFPLALSLPAYVKWWKNKKISSVSLTHRKGIDGKVHEGEVYNYCEEKTIPAFTGVEGTGAVGHAKGQLEEPNLPPREAKSVRKMSNVHLKTGDRHIFSSARKSYSHQQPRGGTAPGGSVEHQQPTAPGCSRQKEVPKPSVAYNRDREESERMPRHQNDVGEHVAMVAAEG</sequence>
<evidence type="ECO:0000256" key="3">
    <source>
        <dbReference type="SAM" id="Phobius"/>
    </source>
</evidence>
<feature type="region of interest" description="Disordered" evidence="2">
    <location>
        <begin position="739"/>
        <end position="819"/>
    </location>
</feature>
<dbReference type="Proteomes" id="UP001145742">
    <property type="component" value="Unassembled WGS sequence"/>
</dbReference>
<keyword evidence="3" id="KW-1133">Transmembrane helix</keyword>
<dbReference type="PANTHER" id="PTHR46769:SF1">
    <property type="entry name" value="FIBROCYSTIN"/>
    <property type="match status" value="1"/>
</dbReference>
<accession>A0ABQ9D724</accession>
<dbReference type="EMBL" id="WHWB01033841">
    <property type="protein sequence ID" value="KAJ7416298.1"/>
    <property type="molecule type" value="Genomic_DNA"/>
</dbReference>
<keyword evidence="1" id="KW-0732">Signal</keyword>